<sequence length="464" mass="49878">MQKSTAGADICLLPLDDLSSAPLVSHTDEFEAIKSPTSGVSKWHTAGMLFGFALTTTVSTFLLYSSHQKRSFTGHTYSFVISSRATVQLLVQNSSAVNLNPNITRTSLGTFSFDPVRNLVGSILQEASLAISPNYSVQTHRKLDNTGFSFRGRSFGVGASVGLATVGPKVLSMQFFEDGYLSNITCQYNRTLSYHVSLRTHVESSRVSLYDICGNIAGGSVECVVVPGHGDSQIVMMLGHGDMPATNIDPSSVDSSSGYGRLTDNLVEEMGLIAQVSTSVLLSPFGIALMSNVVNAQFARLNGYLPKALNEEQVNLLGIESALESMIDNIIIALSSAQFVIAANKSGGIQKVPMNATIAAIKFGDPGYIYYISVVNIFILILYLVEAFRNRGWRKLSNFDYRDLKSVVVGSSLGGRDIANDVLSNKKEGSEIWQAEPVDKVTGSTLLELGGVNGVSIVLGEKKR</sequence>
<keyword evidence="3" id="KW-1185">Reference proteome</keyword>
<organism evidence="2 3">
    <name type="scientific">Oculimacula yallundae</name>
    <dbReference type="NCBI Taxonomy" id="86028"/>
    <lineage>
        <taxon>Eukaryota</taxon>
        <taxon>Fungi</taxon>
        <taxon>Dikarya</taxon>
        <taxon>Ascomycota</taxon>
        <taxon>Pezizomycotina</taxon>
        <taxon>Leotiomycetes</taxon>
        <taxon>Helotiales</taxon>
        <taxon>Ploettnerulaceae</taxon>
        <taxon>Oculimacula</taxon>
    </lineage>
</organism>
<proteinExistence type="predicted"/>
<evidence type="ECO:0000256" key="1">
    <source>
        <dbReference type="SAM" id="Phobius"/>
    </source>
</evidence>
<comment type="caution">
    <text evidence="2">The sequence shown here is derived from an EMBL/GenBank/DDBJ whole genome shotgun (WGS) entry which is preliminary data.</text>
</comment>
<evidence type="ECO:0000313" key="2">
    <source>
        <dbReference type="EMBL" id="KAL2065691.1"/>
    </source>
</evidence>
<keyword evidence="1" id="KW-0812">Transmembrane</keyword>
<feature type="transmembrane region" description="Helical" evidence="1">
    <location>
        <begin position="368"/>
        <end position="385"/>
    </location>
</feature>
<evidence type="ECO:0000313" key="3">
    <source>
        <dbReference type="Proteomes" id="UP001595075"/>
    </source>
</evidence>
<protein>
    <submittedName>
        <fullName evidence="2">Uncharacterized protein</fullName>
    </submittedName>
</protein>
<dbReference type="Proteomes" id="UP001595075">
    <property type="component" value="Unassembled WGS sequence"/>
</dbReference>
<dbReference type="EMBL" id="JAZHXI010000012">
    <property type="protein sequence ID" value="KAL2065691.1"/>
    <property type="molecule type" value="Genomic_DNA"/>
</dbReference>
<keyword evidence="1" id="KW-1133">Transmembrane helix</keyword>
<name>A0ABR4C834_9HELO</name>
<accession>A0ABR4C834</accession>
<gene>
    <name evidence="2" type="ORF">VTL71DRAFT_3361</name>
</gene>
<keyword evidence="1" id="KW-0472">Membrane</keyword>
<reference evidence="2 3" key="1">
    <citation type="journal article" date="2024" name="Commun. Biol.">
        <title>Comparative genomic analysis of thermophilic fungi reveals convergent evolutionary adaptations and gene losses.</title>
        <authorList>
            <person name="Steindorff A.S."/>
            <person name="Aguilar-Pontes M.V."/>
            <person name="Robinson A.J."/>
            <person name="Andreopoulos B."/>
            <person name="LaButti K."/>
            <person name="Kuo A."/>
            <person name="Mondo S."/>
            <person name="Riley R."/>
            <person name="Otillar R."/>
            <person name="Haridas S."/>
            <person name="Lipzen A."/>
            <person name="Grimwood J."/>
            <person name="Schmutz J."/>
            <person name="Clum A."/>
            <person name="Reid I.D."/>
            <person name="Moisan M.C."/>
            <person name="Butler G."/>
            <person name="Nguyen T.T.M."/>
            <person name="Dewar K."/>
            <person name="Conant G."/>
            <person name="Drula E."/>
            <person name="Henrissat B."/>
            <person name="Hansel C."/>
            <person name="Singer S."/>
            <person name="Hutchinson M.I."/>
            <person name="de Vries R.P."/>
            <person name="Natvig D.O."/>
            <person name="Powell A.J."/>
            <person name="Tsang A."/>
            <person name="Grigoriev I.V."/>
        </authorList>
    </citation>
    <scope>NUCLEOTIDE SEQUENCE [LARGE SCALE GENOMIC DNA]</scope>
    <source>
        <strain evidence="2 3">CBS 494.80</strain>
    </source>
</reference>